<dbReference type="RefSeq" id="XP_018003746.1">
    <property type="nucleotide sequence ID" value="XM_018146626.1"/>
</dbReference>
<dbReference type="GO" id="GO:0019622">
    <property type="term" value="P:3-(3-hydroxy)phenylpropionate catabolic process"/>
    <property type="evidence" value="ECO:0007669"/>
    <property type="project" value="TreeGrafter"/>
</dbReference>
<dbReference type="Pfam" id="PF01494">
    <property type="entry name" value="FAD_binding_3"/>
    <property type="match status" value="1"/>
</dbReference>
<evidence type="ECO:0000256" key="3">
    <source>
        <dbReference type="ARBA" id="ARBA00023002"/>
    </source>
</evidence>
<sequence length="630" mass="70499">MDAAEVPECTDVLIVGCGPTGAMLSGLLGQFGIQNIIVEKQPAITDDPRGITLDEDGIRILQGLGLYDKIYTDIGTSLGVVNFITSRNNLHERPFLRMDMDTTEGGTGHVGAISHCQPILEKHLRQIIASHPSSQLRCSSTVTEIHEDDKWVYCQYEGASGALKTIRSKYLVGCDGKTGFVRKCYMEPKGITMDPISSFGYNETWVAINLEVFPPTPESHPNLPVWDRGYSSEQVYDLYFPRDFRFICNAERPAVCGRFGNGQRRLWRFEFVVRRGEDAATMAEIENAMDIVHPYLTLPGSSFGVPEFEVKFPFDCINILRCRPFAFSARTCNRWAAGRVMLAGDAAHVFPPFGGQGIASGFRDASGLAWRLVVAVKHDVADHHLLLSGWYRERQQQLHVSLSTTVANGKLCTEGNTWTFAILKLYFWLMQFVPPCKRLLEKGERLKGMVRYRWQDGLHFVDDGFGGMSLPQVYCAQISLSAADASVFLTDDLIFRHGKRGIFQLVVLPRTIEELKFIKHTLADLDVLSGGCIIRNEATFIIQTSKEVHVPDDISSNVFRLATADEFEHTKSLCQGRPAPRHYDMFRLGSDLCGKRFVVVRPDRFVYAACDTAEQLQTVCLGVGRTVGLR</sequence>
<dbReference type="Gene3D" id="3.50.50.60">
    <property type="entry name" value="FAD/NAD(P)-binding domain"/>
    <property type="match status" value="2"/>
</dbReference>
<name>A0A0N1P1H0_9EURO</name>
<feature type="domain" description="FAD-binding" evidence="4">
    <location>
        <begin position="10"/>
        <end position="386"/>
    </location>
</feature>
<keyword evidence="1" id="KW-0285">Flavoprotein</keyword>
<evidence type="ECO:0000313" key="6">
    <source>
        <dbReference type="Proteomes" id="UP000038010"/>
    </source>
</evidence>
<keyword evidence="6" id="KW-1185">Reference proteome</keyword>
<dbReference type="GO" id="GO:0071949">
    <property type="term" value="F:FAD binding"/>
    <property type="evidence" value="ECO:0007669"/>
    <property type="project" value="InterPro"/>
</dbReference>
<keyword evidence="2" id="KW-0274">FAD</keyword>
<dbReference type="InterPro" id="IPR002938">
    <property type="entry name" value="FAD-bd"/>
</dbReference>
<dbReference type="Proteomes" id="UP000038010">
    <property type="component" value="Unassembled WGS sequence"/>
</dbReference>
<dbReference type="InterPro" id="IPR050631">
    <property type="entry name" value="PheA/TfdB_FAD_monoxygenase"/>
</dbReference>
<dbReference type="AlphaFoldDB" id="A0A0N1P1H0"/>
<dbReference type="PRINTS" id="PR00420">
    <property type="entry name" value="RNGMNOXGNASE"/>
</dbReference>
<dbReference type="PANTHER" id="PTHR43476">
    <property type="entry name" value="3-(3-HYDROXY-PHENYL)PROPIONATE/3-HYDROXYCINNAMIC ACID HYDROXYLASE"/>
    <property type="match status" value="1"/>
</dbReference>
<comment type="caution">
    <text evidence="5">The sequence shown here is derived from an EMBL/GenBank/DDBJ whole genome shotgun (WGS) entry which is preliminary data.</text>
</comment>
<dbReference type="GO" id="GO:0008688">
    <property type="term" value="F:3-(3-hydroxyphenyl)propionate hydroxylase activity"/>
    <property type="evidence" value="ECO:0007669"/>
    <property type="project" value="TreeGrafter"/>
</dbReference>
<protein>
    <submittedName>
        <fullName evidence="5">3-(3-hydroxy-phenyl)propionate/3-hydroxycinnamic acid hydroxylase</fullName>
    </submittedName>
</protein>
<dbReference type="OrthoDB" id="10016252at2759"/>
<gene>
    <name evidence="5" type="ORF">AB675_6342</name>
</gene>
<dbReference type="SUPFAM" id="SSF51905">
    <property type="entry name" value="FAD/NAD(P)-binding domain"/>
    <property type="match status" value="1"/>
</dbReference>
<dbReference type="EMBL" id="LFJN01000004">
    <property type="protein sequence ID" value="KPI43783.1"/>
    <property type="molecule type" value="Genomic_DNA"/>
</dbReference>
<evidence type="ECO:0000313" key="5">
    <source>
        <dbReference type="EMBL" id="KPI43783.1"/>
    </source>
</evidence>
<dbReference type="PANTHER" id="PTHR43476:SF3">
    <property type="entry name" value="FAD-BINDING MONOOXYGENASE"/>
    <property type="match status" value="1"/>
</dbReference>
<proteinExistence type="predicted"/>
<reference evidence="5 6" key="1">
    <citation type="submission" date="2015-06" db="EMBL/GenBank/DDBJ databases">
        <title>Draft genome of the ant-associated black yeast Phialophora attae CBS 131958.</title>
        <authorList>
            <person name="Moreno L.F."/>
            <person name="Stielow B.J."/>
            <person name="de Hoog S."/>
            <person name="Vicente V.A."/>
            <person name="Weiss V.A."/>
            <person name="de Vries M."/>
            <person name="Cruz L.M."/>
            <person name="Souza E.M."/>
        </authorList>
    </citation>
    <scope>NUCLEOTIDE SEQUENCE [LARGE SCALE GENOMIC DNA]</scope>
    <source>
        <strain evidence="5 6">CBS 131958</strain>
    </source>
</reference>
<organism evidence="5 6">
    <name type="scientific">Cyphellophora attinorum</name>
    <dbReference type="NCBI Taxonomy" id="1664694"/>
    <lineage>
        <taxon>Eukaryota</taxon>
        <taxon>Fungi</taxon>
        <taxon>Dikarya</taxon>
        <taxon>Ascomycota</taxon>
        <taxon>Pezizomycotina</taxon>
        <taxon>Eurotiomycetes</taxon>
        <taxon>Chaetothyriomycetidae</taxon>
        <taxon>Chaetothyriales</taxon>
        <taxon>Cyphellophoraceae</taxon>
        <taxon>Cyphellophora</taxon>
    </lineage>
</organism>
<keyword evidence="3" id="KW-0560">Oxidoreductase</keyword>
<dbReference type="VEuPathDB" id="FungiDB:AB675_6342"/>
<dbReference type="GeneID" id="28738506"/>
<dbReference type="InterPro" id="IPR036188">
    <property type="entry name" value="FAD/NAD-bd_sf"/>
</dbReference>
<dbReference type="STRING" id="1664694.A0A0N1P1H0"/>
<accession>A0A0N1P1H0</accession>
<evidence type="ECO:0000259" key="4">
    <source>
        <dbReference type="Pfam" id="PF01494"/>
    </source>
</evidence>
<evidence type="ECO:0000256" key="1">
    <source>
        <dbReference type="ARBA" id="ARBA00022630"/>
    </source>
</evidence>
<evidence type="ECO:0000256" key="2">
    <source>
        <dbReference type="ARBA" id="ARBA00022827"/>
    </source>
</evidence>